<dbReference type="Proteomes" id="UP000559962">
    <property type="component" value="Unassembled WGS sequence"/>
</dbReference>
<gene>
    <name evidence="1" type="ORF">GX453_07335</name>
</gene>
<dbReference type="Gene3D" id="3.80.10.10">
    <property type="entry name" value="Ribonuclease Inhibitor"/>
    <property type="match status" value="3"/>
</dbReference>
<accession>A0A847J4G3</accession>
<dbReference type="NCBIfam" id="TIGR02167">
    <property type="entry name" value="Liste_lipo_26"/>
    <property type="match status" value="10"/>
</dbReference>
<evidence type="ECO:0000313" key="1">
    <source>
        <dbReference type="EMBL" id="NLH35816.1"/>
    </source>
</evidence>
<dbReference type="InterPro" id="IPR005046">
    <property type="entry name" value="DUF285"/>
</dbReference>
<dbReference type="InterPro" id="IPR032675">
    <property type="entry name" value="LRR_dom_sf"/>
</dbReference>
<sequence length="1254" mass="136640">MKFKHKLKSVWTTISRPQVKLLLTAGLIVTAGALLAPQSITSYMSDITRSQTDMTLNIPKVMQIQNLKLDTHTGVKTDPTMTDPATGEITHAGNELVTFDHMVLSDIVTLSFDLTNTGNEALTVSDGVLKLAWDKDTLPERGYVYLYPATTSDDTIRSDINSGGASALTKNLSEDTVLLNDNTTRTGLELPISGSTLTAQDAKNYQFKVVYARSNSTQAHADFLQFNGENLKLDLYFEGETPRYRILRDEASAIMTAETMPMMMGTSGTAATAKFWGQPATMSVTKQQVQNIQFVDRDVKTNPLATGDTYNSEQVVYAWDVSAAQDKTVQAWLVYTADTPTQPIVDGNGDPTGDTEVITDGRARYKLYIGGQNGVLGNAGGTANAYFMDFRNAKTIDVDKFEVCESRNMSRYFFGTTALTSLTGQENWHTRNATTMSQMFQNSTIPTLNASGWDVSNVASMASMFYEAYKLTTLNAPNWTPGVLTAGCNMSYMFYDADAITSAGLQDINTWDTSKVTNMGYMFYEAGTATPGLSGLLNVSAWDVSNVANMDHMFQYSGIGSVNARGWHAGKVTNMSYMFYGANRLTTLDTTGWNTKSVTNMSSMFTGTTVLETVVGSETWDVSKVTNMSSMFGADHYAASNKSGIKTLDISGWDVSNVTTMQYMFEYADRLTTLTTSNFTPGVSTSGVNMNRMFEKTYALVTINGITDWDTTKVTDMSGMFQNSGIMNSDGATNLDLHTNGTAWNVSKVTTMANMFYGANRLIELNATDWKPTSATTMANMFSGTTALEKVVGSETWDVSNVTDMSAMFGATNYTTNNKSGIRTLDISGWDVSNVTTMQYMFEYADRLTTLTTSNFTPGVSTSGVTMNRMFGRTSNLETIAGITDWKTGKVNNMSGMFQGSGIKNSDSTSTTFDLHTDTDAWDVSNVTTMVDMFNGARRLTELNATGWQPTSTTTMASMFTGTTALETVVGTETWDVSNVTNMSAMFGATNYTTSDKSGIRTLDISGWDVSNVTNMQYMFEYADRLTTLTTSNFTPGVSTSGITMHRMFERTPALITIDGITTWNTSKVTDMYGMFLRSGIMNSGGVSTILDLHTDNDAWNVSNVTTMGNMFSGANRLTELDTTGWDTSKVTSLNSMFYNATALQNIAGTANWNTSAVTNMGGTFRNANKLTSLDLSGWDTAAVTDMTYLFNGTSNLLTSIDMRNATFAQSIGVYGSMFTNNNLGLTMTVKDADAQALINSLNPHPNTVVIATP</sequence>
<evidence type="ECO:0000313" key="2">
    <source>
        <dbReference type="Proteomes" id="UP000559962"/>
    </source>
</evidence>
<comment type="caution">
    <text evidence="1">The sequence shown here is derived from an EMBL/GenBank/DDBJ whole genome shotgun (WGS) entry which is preliminary data.</text>
</comment>
<reference evidence="1 2" key="1">
    <citation type="journal article" date="2020" name="Biotechnol. Biofuels">
        <title>New insights from the biogas microbiome by comprehensive genome-resolved metagenomics of nearly 1600 species originating from multiple anaerobic digesters.</title>
        <authorList>
            <person name="Campanaro S."/>
            <person name="Treu L."/>
            <person name="Rodriguez-R L.M."/>
            <person name="Kovalovszki A."/>
            <person name="Ziels R.M."/>
            <person name="Maus I."/>
            <person name="Zhu X."/>
            <person name="Kougias P.G."/>
            <person name="Basile A."/>
            <person name="Luo G."/>
            <person name="Schluter A."/>
            <person name="Konstantinidis K.T."/>
            <person name="Angelidaki I."/>
        </authorList>
    </citation>
    <scope>NUCLEOTIDE SEQUENCE [LARGE SCALE GENOMIC DNA]</scope>
    <source>
        <strain evidence="1">AS27yjCOA_61</strain>
    </source>
</reference>
<dbReference type="SUPFAM" id="SSF52047">
    <property type="entry name" value="RNI-like"/>
    <property type="match status" value="1"/>
</dbReference>
<organism evidence="1 2">
    <name type="scientific">Pseudolactococcus chungangensis</name>
    <dbReference type="NCBI Taxonomy" id="451457"/>
    <lineage>
        <taxon>Bacteria</taxon>
        <taxon>Bacillati</taxon>
        <taxon>Bacillota</taxon>
        <taxon>Bacilli</taxon>
        <taxon>Lactobacillales</taxon>
        <taxon>Streptococcaceae</taxon>
        <taxon>Pseudolactococcus</taxon>
    </lineage>
</organism>
<protein>
    <submittedName>
        <fullName evidence="1">BspA family leucine-rich repeat surface protein</fullName>
    </submittedName>
</protein>
<name>A0A847J4G3_9LACT</name>
<dbReference type="InterPro" id="IPR011889">
    <property type="entry name" value="Liste_lipo_26"/>
</dbReference>
<dbReference type="SUPFAM" id="SSF52058">
    <property type="entry name" value="L domain-like"/>
    <property type="match status" value="1"/>
</dbReference>
<dbReference type="EMBL" id="JAAYVO010000098">
    <property type="protein sequence ID" value="NLH35816.1"/>
    <property type="molecule type" value="Genomic_DNA"/>
</dbReference>
<dbReference type="Pfam" id="PF03382">
    <property type="entry name" value="DUF285"/>
    <property type="match status" value="5"/>
</dbReference>
<proteinExistence type="predicted"/>
<dbReference type="AlphaFoldDB" id="A0A847J4G3"/>